<feature type="transmembrane region" description="Helical" evidence="1">
    <location>
        <begin position="91"/>
        <end position="108"/>
    </location>
</feature>
<accession>A0ABV6NMR7</accession>
<dbReference type="Proteomes" id="UP001589833">
    <property type="component" value="Unassembled WGS sequence"/>
</dbReference>
<reference evidence="2 3" key="1">
    <citation type="submission" date="2024-09" db="EMBL/GenBank/DDBJ databases">
        <authorList>
            <person name="Sun Q."/>
            <person name="Mori K."/>
        </authorList>
    </citation>
    <scope>NUCLEOTIDE SEQUENCE [LARGE SCALE GENOMIC DNA]</scope>
    <source>
        <strain evidence="2 3">NCAIM B.02301</strain>
    </source>
</reference>
<protein>
    <submittedName>
        <fullName evidence="2">Uncharacterized protein</fullName>
    </submittedName>
</protein>
<keyword evidence="1" id="KW-0472">Membrane</keyword>
<keyword evidence="1" id="KW-1133">Transmembrane helix</keyword>
<sequence>MELYKWRRNEQILVNVLSLSVILVLLAVMYLNSIFNPVYFLIIFINGLHATFIWLDMSGRQWRLFKWLVELRTYEKQKWGSEWFEQKQSPFTSMIFSVCLFILIFLLQEESSSSTDLTFLHGLHGGL</sequence>
<evidence type="ECO:0000256" key="1">
    <source>
        <dbReference type="SAM" id="Phobius"/>
    </source>
</evidence>
<gene>
    <name evidence="2" type="ORF">ACFFH4_24665</name>
</gene>
<feature type="transmembrane region" description="Helical" evidence="1">
    <location>
        <begin position="12"/>
        <end position="31"/>
    </location>
</feature>
<comment type="caution">
    <text evidence="2">The sequence shown here is derived from an EMBL/GenBank/DDBJ whole genome shotgun (WGS) entry which is preliminary data.</text>
</comment>
<keyword evidence="1" id="KW-0812">Transmembrane</keyword>
<evidence type="ECO:0000313" key="2">
    <source>
        <dbReference type="EMBL" id="MFC0562067.1"/>
    </source>
</evidence>
<dbReference type="RefSeq" id="WP_273844466.1">
    <property type="nucleotide sequence ID" value="NZ_JAQQWT010000009.1"/>
</dbReference>
<proteinExistence type="predicted"/>
<organism evidence="2 3">
    <name type="scientific">Halalkalibacter alkalisediminis</name>
    <dbReference type="NCBI Taxonomy" id="935616"/>
    <lineage>
        <taxon>Bacteria</taxon>
        <taxon>Bacillati</taxon>
        <taxon>Bacillota</taxon>
        <taxon>Bacilli</taxon>
        <taxon>Bacillales</taxon>
        <taxon>Bacillaceae</taxon>
        <taxon>Halalkalibacter</taxon>
    </lineage>
</organism>
<feature type="transmembrane region" description="Helical" evidence="1">
    <location>
        <begin position="37"/>
        <end position="55"/>
    </location>
</feature>
<dbReference type="EMBL" id="JBHLTR010000102">
    <property type="protein sequence ID" value="MFC0562067.1"/>
    <property type="molecule type" value="Genomic_DNA"/>
</dbReference>
<evidence type="ECO:0000313" key="3">
    <source>
        <dbReference type="Proteomes" id="UP001589833"/>
    </source>
</evidence>
<keyword evidence="3" id="KW-1185">Reference proteome</keyword>
<name>A0ABV6NMR7_9BACI</name>